<dbReference type="PANTHER" id="PTHR23404">
    <property type="entry name" value="MOLYBDOPTERIN SYNTHASE RELATED"/>
    <property type="match status" value="1"/>
</dbReference>
<dbReference type="UniPathway" id="UPA00344"/>
<evidence type="ECO:0000313" key="13">
    <source>
        <dbReference type="Proteomes" id="UP000441399"/>
    </source>
</evidence>
<comment type="similarity">
    <text evidence="2">Belongs to the MoaE family.</text>
</comment>
<evidence type="ECO:0000256" key="11">
    <source>
        <dbReference type="ARBA" id="ARBA00049878"/>
    </source>
</evidence>
<evidence type="ECO:0000256" key="8">
    <source>
        <dbReference type="ARBA" id="ARBA00030407"/>
    </source>
</evidence>
<dbReference type="Pfam" id="PF02391">
    <property type="entry name" value="MoaE"/>
    <property type="match status" value="1"/>
</dbReference>
<evidence type="ECO:0000256" key="5">
    <source>
        <dbReference type="ARBA" id="ARBA00023150"/>
    </source>
</evidence>
<comment type="pathway">
    <text evidence="1">Cofactor biosynthesis; molybdopterin biosynthesis.</text>
</comment>
<dbReference type="InterPro" id="IPR036563">
    <property type="entry name" value="MoaE_sf"/>
</dbReference>
<reference evidence="12 13" key="1">
    <citation type="submission" date="2019-11" db="EMBL/GenBank/DDBJ databases">
        <authorList>
            <person name="Holert J."/>
        </authorList>
    </citation>
    <scope>NUCLEOTIDE SEQUENCE [LARGE SCALE GENOMIC DNA]</scope>
    <source>
        <strain evidence="12">SB11_3</strain>
    </source>
</reference>
<keyword evidence="13" id="KW-1185">Reference proteome</keyword>
<accession>A0A5S9QK54</accession>
<name>A0A5S9QK54_9GAMM</name>
<dbReference type="GO" id="GO:0006777">
    <property type="term" value="P:Mo-molybdopterin cofactor biosynthetic process"/>
    <property type="evidence" value="ECO:0007669"/>
    <property type="project" value="UniProtKB-KW"/>
</dbReference>
<evidence type="ECO:0000256" key="9">
    <source>
        <dbReference type="ARBA" id="ARBA00030781"/>
    </source>
</evidence>
<evidence type="ECO:0000313" key="12">
    <source>
        <dbReference type="EMBL" id="CAA0119249.1"/>
    </source>
</evidence>
<dbReference type="EC" id="2.8.1.12" evidence="3"/>
<organism evidence="12 13">
    <name type="scientific">BD1-7 clade bacterium</name>
    <dbReference type="NCBI Taxonomy" id="2029982"/>
    <lineage>
        <taxon>Bacteria</taxon>
        <taxon>Pseudomonadati</taxon>
        <taxon>Pseudomonadota</taxon>
        <taxon>Gammaproteobacteria</taxon>
        <taxon>Cellvibrionales</taxon>
        <taxon>Spongiibacteraceae</taxon>
        <taxon>BD1-7 clade</taxon>
    </lineage>
</organism>
<protein>
    <recommendedName>
        <fullName evidence="4">Molybdopterin synthase catalytic subunit</fullName>
        <ecNumber evidence="3">2.8.1.12</ecNumber>
    </recommendedName>
    <alternativeName>
        <fullName evidence="9">MPT synthase subunit 2</fullName>
    </alternativeName>
    <alternativeName>
        <fullName evidence="7">Molybdenum cofactor biosynthesis protein E</fullName>
    </alternativeName>
    <alternativeName>
        <fullName evidence="8">Molybdopterin-converting factor large subunit</fullName>
    </alternativeName>
    <alternativeName>
        <fullName evidence="10">Molybdopterin-converting factor subunit 2</fullName>
    </alternativeName>
</protein>
<keyword evidence="12" id="KW-0808">Transferase</keyword>
<comment type="catalytic activity">
    <reaction evidence="11">
        <text>2 [molybdopterin-synthase sulfur-carrier protein]-C-terminal-Gly-aminoethanethioate + cyclic pyranopterin phosphate + H2O = molybdopterin + 2 [molybdopterin-synthase sulfur-carrier protein]-C-terminal Gly-Gly + 2 H(+)</text>
        <dbReference type="Rhea" id="RHEA:26333"/>
        <dbReference type="Rhea" id="RHEA-COMP:12202"/>
        <dbReference type="Rhea" id="RHEA-COMP:19907"/>
        <dbReference type="ChEBI" id="CHEBI:15377"/>
        <dbReference type="ChEBI" id="CHEBI:15378"/>
        <dbReference type="ChEBI" id="CHEBI:58698"/>
        <dbReference type="ChEBI" id="CHEBI:59648"/>
        <dbReference type="ChEBI" id="CHEBI:90778"/>
        <dbReference type="ChEBI" id="CHEBI:232372"/>
        <dbReference type="EC" id="2.8.1.12"/>
    </reaction>
</comment>
<proteinExistence type="inferred from homology"/>
<comment type="subunit">
    <text evidence="6">Heterotetramer of 2 MoaD subunits and 2 MoaE subunits. Also stable as homodimer. The enzyme changes between these two forms during catalysis.</text>
</comment>
<dbReference type="InterPro" id="IPR003448">
    <property type="entry name" value="Mopterin_biosynth_MoaE"/>
</dbReference>
<gene>
    <name evidence="12" type="primary">moaE</name>
    <name evidence="12" type="ORF">OPDIPICF_02241</name>
</gene>
<evidence type="ECO:0000256" key="6">
    <source>
        <dbReference type="ARBA" id="ARBA00026066"/>
    </source>
</evidence>
<sequence length="161" mass="17805">MKFHAATEPMGDVWLSVQSDSLDNAAYLAWLRSAGDRVGAVAEFTGFVRADGAGESLIVAIELEHYPGMAEAAIQNIILQAQERWPIHRVAVVHRVGRLKVGDDIVYMGVSSAHRAAAFSAVDFIMDFLKNDVPIWKKAVLAGKEEWIAQKKSDKDAKNRW</sequence>
<dbReference type="AlphaFoldDB" id="A0A5S9QK54"/>
<evidence type="ECO:0000256" key="7">
    <source>
        <dbReference type="ARBA" id="ARBA00029745"/>
    </source>
</evidence>
<dbReference type="Proteomes" id="UP000441399">
    <property type="component" value="Unassembled WGS sequence"/>
</dbReference>
<dbReference type="SUPFAM" id="SSF54690">
    <property type="entry name" value="Molybdopterin synthase subunit MoaE"/>
    <property type="match status" value="1"/>
</dbReference>
<dbReference type="Gene3D" id="3.90.1170.40">
    <property type="entry name" value="Molybdopterin biosynthesis MoaE subunit"/>
    <property type="match status" value="1"/>
</dbReference>
<evidence type="ECO:0000256" key="2">
    <source>
        <dbReference type="ARBA" id="ARBA00005426"/>
    </source>
</evidence>
<dbReference type="CDD" id="cd00756">
    <property type="entry name" value="MoaE"/>
    <property type="match status" value="1"/>
</dbReference>
<dbReference type="EMBL" id="CACSIO010000034">
    <property type="protein sequence ID" value="CAA0119249.1"/>
    <property type="molecule type" value="Genomic_DNA"/>
</dbReference>
<dbReference type="GO" id="GO:0030366">
    <property type="term" value="F:molybdopterin synthase activity"/>
    <property type="evidence" value="ECO:0007669"/>
    <property type="project" value="UniProtKB-EC"/>
</dbReference>
<evidence type="ECO:0000256" key="1">
    <source>
        <dbReference type="ARBA" id="ARBA00005046"/>
    </source>
</evidence>
<evidence type="ECO:0000256" key="4">
    <source>
        <dbReference type="ARBA" id="ARBA00013858"/>
    </source>
</evidence>
<evidence type="ECO:0000256" key="10">
    <source>
        <dbReference type="ARBA" id="ARBA00032474"/>
    </source>
</evidence>
<keyword evidence="5" id="KW-0501">Molybdenum cofactor biosynthesis</keyword>
<evidence type="ECO:0000256" key="3">
    <source>
        <dbReference type="ARBA" id="ARBA00011950"/>
    </source>
</evidence>